<dbReference type="PANTHER" id="PTHR21349">
    <property type="entry name" value="50S RIBOSOMAL PROTEIN L21"/>
    <property type="match status" value="1"/>
</dbReference>
<dbReference type="NCBIfam" id="TIGR00061">
    <property type="entry name" value="L21"/>
    <property type="match status" value="1"/>
</dbReference>
<evidence type="ECO:0000256" key="2">
    <source>
        <dbReference type="ARBA" id="ARBA00022980"/>
    </source>
</evidence>
<evidence type="ECO:0000256" key="4">
    <source>
        <dbReference type="HAMAP-Rule" id="MF_01363"/>
    </source>
</evidence>
<evidence type="ECO:0000256" key="3">
    <source>
        <dbReference type="ARBA" id="ARBA00023274"/>
    </source>
</evidence>
<reference evidence="6 7" key="1">
    <citation type="journal article" date="2016" name="Nat. Commun.">
        <title>Thousands of microbial genomes shed light on interconnected biogeochemical processes in an aquifer system.</title>
        <authorList>
            <person name="Anantharaman K."/>
            <person name="Brown C.T."/>
            <person name="Hug L.A."/>
            <person name="Sharon I."/>
            <person name="Castelle C.J."/>
            <person name="Probst A.J."/>
            <person name="Thomas B.C."/>
            <person name="Singh A."/>
            <person name="Wilkins M.J."/>
            <person name="Karaoz U."/>
            <person name="Brodie E.L."/>
            <person name="Williams K.H."/>
            <person name="Hubbard S.S."/>
            <person name="Banfield J.F."/>
        </authorList>
    </citation>
    <scope>NUCLEOTIDE SEQUENCE [LARGE SCALE GENOMIC DNA]</scope>
</reference>
<gene>
    <name evidence="4" type="primary">rplU</name>
    <name evidence="6" type="ORF">A2975_02450</name>
</gene>
<dbReference type="InterPro" id="IPR028909">
    <property type="entry name" value="bL21-like"/>
</dbReference>
<sequence length="102" mass="11531">MVVKYAVIKLQGSQYKVAEKEEILVGKLGDAKPEADVLLVVDGDSVKVGKPKVRGAKVTFKVLGDEKGEKLHVRTYKAKSRYRRHIGFRPQYTKLLVQKITY</sequence>
<dbReference type="InterPro" id="IPR036164">
    <property type="entry name" value="bL21-like_sf"/>
</dbReference>
<keyword evidence="4 5" id="KW-0694">RNA-binding</keyword>
<dbReference type="HAMAP" id="MF_01363">
    <property type="entry name" value="Ribosomal_bL21"/>
    <property type="match status" value="1"/>
</dbReference>
<accession>A0A1F8C348</accession>
<organism evidence="6 7">
    <name type="scientific">Candidatus Woesebacteria bacterium RIFCSPLOWO2_01_FULL_44_14</name>
    <dbReference type="NCBI Taxonomy" id="1802525"/>
    <lineage>
        <taxon>Bacteria</taxon>
        <taxon>Candidatus Woeseibacteriota</taxon>
    </lineage>
</organism>
<name>A0A1F8C348_9BACT</name>
<dbReference type="GO" id="GO:0006412">
    <property type="term" value="P:translation"/>
    <property type="evidence" value="ECO:0007669"/>
    <property type="project" value="UniProtKB-UniRule"/>
</dbReference>
<dbReference type="AlphaFoldDB" id="A0A1F8C348"/>
<dbReference type="GO" id="GO:0003735">
    <property type="term" value="F:structural constituent of ribosome"/>
    <property type="evidence" value="ECO:0007669"/>
    <property type="project" value="InterPro"/>
</dbReference>
<dbReference type="InterPro" id="IPR001787">
    <property type="entry name" value="Ribosomal_bL21"/>
</dbReference>
<comment type="similarity">
    <text evidence="1 4 5">Belongs to the bacterial ribosomal protein bL21 family.</text>
</comment>
<keyword evidence="2 4" id="KW-0689">Ribosomal protein</keyword>
<protein>
    <recommendedName>
        <fullName evidence="4">Large ribosomal subunit protein bL21</fullName>
    </recommendedName>
</protein>
<evidence type="ECO:0000313" key="6">
    <source>
        <dbReference type="EMBL" id="OGM70727.1"/>
    </source>
</evidence>
<dbReference type="SUPFAM" id="SSF141091">
    <property type="entry name" value="L21p-like"/>
    <property type="match status" value="1"/>
</dbReference>
<evidence type="ECO:0000256" key="5">
    <source>
        <dbReference type="RuleBase" id="RU000562"/>
    </source>
</evidence>
<comment type="function">
    <text evidence="4 5">This protein binds to 23S rRNA in the presence of protein L20.</text>
</comment>
<evidence type="ECO:0000313" key="7">
    <source>
        <dbReference type="Proteomes" id="UP000178429"/>
    </source>
</evidence>
<dbReference type="EMBL" id="MGHL01000002">
    <property type="protein sequence ID" value="OGM70727.1"/>
    <property type="molecule type" value="Genomic_DNA"/>
</dbReference>
<keyword evidence="3 4" id="KW-0687">Ribonucleoprotein</keyword>
<dbReference type="STRING" id="1802525.A2975_02450"/>
<dbReference type="GO" id="GO:0019843">
    <property type="term" value="F:rRNA binding"/>
    <property type="evidence" value="ECO:0007669"/>
    <property type="project" value="UniProtKB-UniRule"/>
</dbReference>
<dbReference type="GO" id="GO:0005737">
    <property type="term" value="C:cytoplasm"/>
    <property type="evidence" value="ECO:0007669"/>
    <property type="project" value="UniProtKB-ARBA"/>
</dbReference>
<dbReference type="Proteomes" id="UP000178429">
    <property type="component" value="Unassembled WGS sequence"/>
</dbReference>
<proteinExistence type="inferred from homology"/>
<comment type="caution">
    <text evidence="6">The sequence shown here is derived from an EMBL/GenBank/DDBJ whole genome shotgun (WGS) entry which is preliminary data.</text>
</comment>
<comment type="subunit">
    <text evidence="4">Part of the 50S ribosomal subunit. Contacts protein L20.</text>
</comment>
<dbReference type="PANTHER" id="PTHR21349:SF0">
    <property type="entry name" value="LARGE RIBOSOMAL SUBUNIT PROTEIN BL21M"/>
    <property type="match status" value="1"/>
</dbReference>
<dbReference type="GO" id="GO:1990904">
    <property type="term" value="C:ribonucleoprotein complex"/>
    <property type="evidence" value="ECO:0007669"/>
    <property type="project" value="UniProtKB-KW"/>
</dbReference>
<dbReference type="Pfam" id="PF00829">
    <property type="entry name" value="Ribosomal_L21p"/>
    <property type="match status" value="1"/>
</dbReference>
<keyword evidence="4 5" id="KW-0699">rRNA-binding</keyword>
<dbReference type="GO" id="GO:0005840">
    <property type="term" value="C:ribosome"/>
    <property type="evidence" value="ECO:0007669"/>
    <property type="project" value="UniProtKB-KW"/>
</dbReference>
<evidence type="ECO:0000256" key="1">
    <source>
        <dbReference type="ARBA" id="ARBA00008563"/>
    </source>
</evidence>